<evidence type="ECO:0000256" key="4">
    <source>
        <dbReference type="ARBA" id="ARBA00022801"/>
    </source>
</evidence>
<dbReference type="SUPFAM" id="SSF116842">
    <property type="entry name" value="XseB-like"/>
    <property type="match status" value="1"/>
</dbReference>
<comment type="subcellular location">
    <subcellularLocation>
        <location evidence="6">Cytoplasm</location>
    </subcellularLocation>
</comment>
<dbReference type="GO" id="GO:0005829">
    <property type="term" value="C:cytosol"/>
    <property type="evidence" value="ECO:0007669"/>
    <property type="project" value="TreeGrafter"/>
</dbReference>
<comment type="subunit">
    <text evidence="6">Heterooligomer composed of large and small subunits.</text>
</comment>
<comment type="similarity">
    <text evidence="1 6">Belongs to the XseB family.</text>
</comment>
<keyword evidence="5 6" id="KW-0269">Exonuclease</keyword>
<evidence type="ECO:0000256" key="3">
    <source>
        <dbReference type="ARBA" id="ARBA00022722"/>
    </source>
</evidence>
<dbReference type="PANTHER" id="PTHR34137">
    <property type="entry name" value="EXODEOXYRIBONUCLEASE 7 SMALL SUBUNIT"/>
    <property type="match status" value="1"/>
</dbReference>
<comment type="function">
    <text evidence="6">Bidirectionally degrades single-stranded DNA into large acid-insoluble oligonucleotides, which are then degraded further into small acid-soluble oligonucleotides.</text>
</comment>
<dbReference type="GO" id="GO:0008855">
    <property type="term" value="F:exodeoxyribonuclease VII activity"/>
    <property type="evidence" value="ECO:0007669"/>
    <property type="project" value="UniProtKB-UniRule"/>
</dbReference>
<dbReference type="Gene3D" id="1.10.287.1040">
    <property type="entry name" value="Exonuclease VII, small subunit"/>
    <property type="match status" value="1"/>
</dbReference>
<evidence type="ECO:0000313" key="8">
    <source>
        <dbReference type="Proteomes" id="UP000185192"/>
    </source>
</evidence>
<protein>
    <recommendedName>
        <fullName evidence="6">Exodeoxyribonuclease 7 small subunit</fullName>
        <ecNumber evidence="6">3.1.11.6</ecNumber>
    </recommendedName>
    <alternativeName>
        <fullName evidence="6">Exodeoxyribonuclease VII small subunit</fullName>
        <shortName evidence="6">Exonuclease VII small subunit</shortName>
    </alternativeName>
</protein>
<evidence type="ECO:0000256" key="6">
    <source>
        <dbReference type="HAMAP-Rule" id="MF_00337"/>
    </source>
</evidence>
<dbReference type="Proteomes" id="UP000185192">
    <property type="component" value="Unassembled WGS sequence"/>
</dbReference>
<dbReference type="NCBIfam" id="TIGR01280">
    <property type="entry name" value="xseB"/>
    <property type="match status" value="1"/>
</dbReference>
<organism evidence="7 8">
    <name type="scientific">Parasphingorhabdus marina DSM 22363</name>
    <dbReference type="NCBI Taxonomy" id="1123272"/>
    <lineage>
        <taxon>Bacteria</taxon>
        <taxon>Pseudomonadati</taxon>
        <taxon>Pseudomonadota</taxon>
        <taxon>Alphaproteobacteria</taxon>
        <taxon>Sphingomonadales</taxon>
        <taxon>Sphingomonadaceae</taxon>
        <taxon>Parasphingorhabdus</taxon>
    </lineage>
</organism>
<dbReference type="GO" id="GO:0006308">
    <property type="term" value="P:DNA catabolic process"/>
    <property type="evidence" value="ECO:0007669"/>
    <property type="project" value="UniProtKB-UniRule"/>
</dbReference>
<name>A0A1N6CLW7_9SPHN</name>
<comment type="catalytic activity">
    <reaction evidence="6">
        <text>Exonucleolytic cleavage in either 5'- to 3'- or 3'- to 5'-direction to yield nucleoside 5'-phosphates.</text>
        <dbReference type="EC" id="3.1.11.6"/>
    </reaction>
</comment>
<dbReference type="HAMAP" id="MF_00337">
    <property type="entry name" value="Exonuc_7_S"/>
    <property type="match status" value="1"/>
</dbReference>
<gene>
    <name evidence="6" type="primary">xseB</name>
    <name evidence="7" type="ORF">SAMN02745824_0069</name>
</gene>
<dbReference type="EC" id="3.1.11.6" evidence="6"/>
<evidence type="ECO:0000256" key="2">
    <source>
        <dbReference type="ARBA" id="ARBA00022490"/>
    </source>
</evidence>
<keyword evidence="3 6" id="KW-0540">Nuclease</keyword>
<dbReference type="InterPro" id="IPR037004">
    <property type="entry name" value="Exonuc_VII_ssu_sf"/>
</dbReference>
<dbReference type="InterPro" id="IPR003761">
    <property type="entry name" value="Exonuc_VII_S"/>
</dbReference>
<keyword evidence="8" id="KW-1185">Reference proteome</keyword>
<evidence type="ECO:0000256" key="1">
    <source>
        <dbReference type="ARBA" id="ARBA00009998"/>
    </source>
</evidence>
<dbReference type="PANTHER" id="PTHR34137:SF1">
    <property type="entry name" value="EXODEOXYRIBONUCLEASE 7 SMALL SUBUNIT"/>
    <property type="match status" value="1"/>
</dbReference>
<keyword evidence="2 6" id="KW-0963">Cytoplasm</keyword>
<proteinExistence type="inferred from homology"/>
<dbReference type="RefSeq" id="WP_074204770.1">
    <property type="nucleotide sequence ID" value="NZ_FSQW01000001.1"/>
</dbReference>
<dbReference type="GO" id="GO:0009318">
    <property type="term" value="C:exodeoxyribonuclease VII complex"/>
    <property type="evidence" value="ECO:0007669"/>
    <property type="project" value="UniProtKB-UniRule"/>
</dbReference>
<dbReference type="Pfam" id="PF02609">
    <property type="entry name" value="Exonuc_VII_S"/>
    <property type="match status" value="1"/>
</dbReference>
<dbReference type="AlphaFoldDB" id="A0A1N6CLW7"/>
<keyword evidence="4 6" id="KW-0378">Hydrolase</keyword>
<reference evidence="8" key="1">
    <citation type="submission" date="2016-11" db="EMBL/GenBank/DDBJ databases">
        <authorList>
            <person name="Varghese N."/>
            <person name="Submissions S."/>
        </authorList>
    </citation>
    <scope>NUCLEOTIDE SEQUENCE [LARGE SCALE GENOMIC DNA]</scope>
    <source>
        <strain evidence="8">DSM 22363</strain>
    </source>
</reference>
<evidence type="ECO:0000313" key="7">
    <source>
        <dbReference type="EMBL" id="SIN59541.1"/>
    </source>
</evidence>
<dbReference type="NCBIfam" id="NF002139">
    <property type="entry name" value="PRK00977.1-3"/>
    <property type="match status" value="1"/>
</dbReference>
<sequence length="91" mass="9846">MNETTPQDAGPQDAAGAGDLSFEDALRKLEDIVRKLESGDVPLDQSIALYSEGEKLRGLCQQRLEAAQARIEKITLDRDGNPDGITAFDAD</sequence>
<dbReference type="EMBL" id="FSQW01000001">
    <property type="protein sequence ID" value="SIN59541.1"/>
    <property type="molecule type" value="Genomic_DNA"/>
</dbReference>
<evidence type="ECO:0000256" key="5">
    <source>
        <dbReference type="ARBA" id="ARBA00022839"/>
    </source>
</evidence>
<dbReference type="STRING" id="1123272.SAMN02745824_0069"/>
<dbReference type="OrthoDB" id="9808145at2"/>
<accession>A0A1N6CLW7</accession>